<accession>A0ABT3H952</accession>
<dbReference type="EMBL" id="JAOQNS010000003">
    <property type="protein sequence ID" value="MCW2306918.1"/>
    <property type="molecule type" value="Genomic_DNA"/>
</dbReference>
<evidence type="ECO:0000313" key="3">
    <source>
        <dbReference type="Proteomes" id="UP001209755"/>
    </source>
</evidence>
<sequence>MTADLSDKETDMTTQNAQNVKTANTVAPMPAWPKSGPARPRWLLGSNLAEEARKEIAAETAGKCPFSHGAADSNVVSLAAHREDAGGQEETDR</sequence>
<comment type="caution">
    <text evidence="2">The sequence shown here is derived from an EMBL/GenBank/DDBJ whole genome shotgun (WGS) entry which is preliminary data.</text>
</comment>
<keyword evidence="3" id="KW-1185">Reference proteome</keyword>
<feature type="compositionally biased region" description="Basic and acidic residues" evidence="1">
    <location>
        <begin position="1"/>
        <end position="11"/>
    </location>
</feature>
<name>A0ABT3H952_9HYPH</name>
<gene>
    <name evidence="2" type="ORF">M2319_001240</name>
</gene>
<feature type="region of interest" description="Disordered" evidence="1">
    <location>
        <begin position="1"/>
        <end position="40"/>
    </location>
</feature>
<feature type="compositionally biased region" description="Polar residues" evidence="1">
    <location>
        <begin position="12"/>
        <end position="25"/>
    </location>
</feature>
<proteinExistence type="predicted"/>
<organism evidence="2 3">
    <name type="scientific">Rhodobium gokarnense</name>
    <dbReference type="NCBI Taxonomy" id="364296"/>
    <lineage>
        <taxon>Bacteria</taxon>
        <taxon>Pseudomonadati</taxon>
        <taxon>Pseudomonadota</taxon>
        <taxon>Alphaproteobacteria</taxon>
        <taxon>Hyphomicrobiales</taxon>
        <taxon>Rhodobiaceae</taxon>
        <taxon>Rhodobium</taxon>
    </lineage>
</organism>
<evidence type="ECO:0000256" key="1">
    <source>
        <dbReference type="SAM" id="MobiDB-lite"/>
    </source>
</evidence>
<reference evidence="3" key="1">
    <citation type="submission" date="2023-07" db="EMBL/GenBank/DDBJ databases">
        <title>Genome sequencing of Purple Non-Sulfur Bacteria from various extreme environments.</title>
        <authorList>
            <person name="Mayer M."/>
        </authorList>
    </citation>
    <scope>NUCLEOTIDE SEQUENCE [LARGE SCALE GENOMIC DNA]</scope>
    <source>
        <strain evidence="3">DSM 17935</strain>
    </source>
</reference>
<protein>
    <submittedName>
        <fullName evidence="2">Uncharacterized protein</fullName>
    </submittedName>
</protein>
<dbReference type="RefSeq" id="WP_264600580.1">
    <property type="nucleotide sequence ID" value="NZ_JAOQNS010000003.1"/>
</dbReference>
<evidence type="ECO:0000313" key="2">
    <source>
        <dbReference type="EMBL" id="MCW2306918.1"/>
    </source>
</evidence>
<dbReference type="Proteomes" id="UP001209755">
    <property type="component" value="Unassembled WGS sequence"/>
</dbReference>